<proteinExistence type="predicted"/>
<accession>A0AAE1NSL8</accession>
<dbReference type="Proteomes" id="UP001292094">
    <property type="component" value="Unassembled WGS sequence"/>
</dbReference>
<reference evidence="1" key="1">
    <citation type="submission" date="2023-11" db="EMBL/GenBank/DDBJ databases">
        <title>Genome assemblies of two species of porcelain crab, Petrolisthes cinctipes and Petrolisthes manimaculis (Anomura: Porcellanidae).</title>
        <authorList>
            <person name="Angst P."/>
        </authorList>
    </citation>
    <scope>NUCLEOTIDE SEQUENCE</scope>
    <source>
        <strain evidence="1">PB745_02</strain>
        <tissue evidence="1">Gill</tissue>
    </source>
</reference>
<name>A0AAE1NSL8_9EUCA</name>
<comment type="caution">
    <text evidence="1">The sequence shown here is derived from an EMBL/GenBank/DDBJ whole genome shotgun (WGS) entry which is preliminary data.</text>
</comment>
<keyword evidence="2" id="KW-1185">Reference proteome</keyword>
<organism evidence="1 2">
    <name type="scientific">Petrolisthes manimaculis</name>
    <dbReference type="NCBI Taxonomy" id="1843537"/>
    <lineage>
        <taxon>Eukaryota</taxon>
        <taxon>Metazoa</taxon>
        <taxon>Ecdysozoa</taxon>
        <taxon>Arthropoda</taxon>
        <taxon>Crustacea</taxon>
        <taxon>Multicrustacea</taxon>
        <taxon>Malacostraca</taxon>
        <taxon>Eumalacostraca</taxon>
        <taxon>Eucarida</taxon>
        <taxon>Decapoda</taxon>
        <taxon>Pleocyemata</taxon>
        <taxon>Anomura</taxon>
        <taxon>Galatheoidea</taxon>
        <taxon>Porcellanidae</taxon>
        <taxon>Petrolisthes</taxon>
    </lineage>
</organism>
<gene>
    <name evidence="1" type="ORF">Pmani_032650</name>
</gene>
<dbReference type="EMBL" id="JAWZYT010004209">
    <property type="protein sequence ID" value="KAK4294746.1"/>
    <property type="molecule type" value="Genomic_DNA"/>
</dbReference>
<dbReference type="AlphaFoldDB" id="A0AAE1NSL8"/>
<evidence type="ECO:0000313" key="1">
    <source>
        <dbReference type="EMBL" id="KAK4294746.1"/>
    </source>
</evidence>
<sequence length="93" mass="10650">MYVHFLPPNSYPSLTPHVYLTHSPYTFAPHLHIFPSTHNSTLTRLLHTFLHICPPRTPSYTPALPAHLPCFRHTINHSRSAPSTDRNYLVPSL</sequence>
<evidence type="ECO:0000313" key="2">
    <source>
        <dbReference type="Proteomes" id="UP001292094"/>
    </source>
</evidence>
<protein>
    <submittedName>
        <fullName evidence="1">Uncharacterized protein</fullName>
    </submittedName>
</protein>